<evidence type="ECO:0000256" key="12">
    <source>
        <dbReference type="SAM" id="MobiDB-lite"/>
    </source>
</evidence>
<dbReference type="Pfam" id="PF00046">
    <property type="entry name" value="Homeodomain"/>
    <property type="match status" value="1"/>
</dbReference>
<dbReference type="InterPro" id="IPR001356">
    <property type="entry name" value="HD"/>
</dbReference>
<accession>A0A1B6PA40</accession>
<gene>
    <name evidence="14" type="ORF">SORBI_3009G233000</name>
</gene>
<dbReference type="GO" id="GO:0000976">
    <property type="term" value="F:transcription cis-regulatory region binding"/>
    <property type="evidence" value="ECO:0000318"/>
    <property type="project" value="GO_Central"/>
</dbReference>
<dbReference type="FunFam" id="1.10.10.60:FF:000118">
    <property type="entry name" value="WUSCHEL-related homeobox 11"/>
    <property type="match status" value="1"/>
</dbReference>
<feature type="compositionally biased region" description="Low complexity" evidence="12">
    <location>
        <begin position="155"/>
        <end position="176"/>
    </location>
</feature>
<proteinExistence type="inferred from homology"/>
<evidence type="ECO:0000256" key="9">
    <source>
        <dbReference type="ARBA" id="ARBA00057592"/>
    </source>
</evidence>
<evidence type="ECO:0000256" key="1">
    <source>
        <dbReference type="ARBA" id="ARBA00004123"/>
    </source>
</evidence>
<dbReference type="InterPro" id="IPR044557">
    <property type="entry name" value="WOX8/9-like"/>
</dbReference>
<comment type="similarity">
    <text evidence="8">Belongs to the WUS homeobox family.</text>
</comment>
<dbReference type="FunCoup" id="A0A1B6PA40">
    <property type="interactions" value="139"/>
</dbReference>
<dbReference type="SMR" id="A0A1B6PA40"/>
<dbReference type="GO" id="GO:0003700">
    <property type="term" value="F:DNA-binding transcription factor activity"/>
    <property type="evidence" value="ECO:0007669"/>
    <property type="project" value="InterPro"/>
</dbReference>
<reference evidence="14 15" key="1">
    <citation type="journal article" date="2009" name="Nature">
        <title>The Sorghum bicolor genome and the diversification of grasses.</title>
        <authorList>
            <person name="Paterson A.H."/>
            <person name="Bowers J.E."/>
            <person name="Bruggmann R."/>
            <person name="Dubchak I."/>
            <person name="Grimwood J."/>
            <person name="Gundlach H."/>
            <person name="Haberer G."/>
            <person name="Hellsten U."/>
            <person name="Mitros T."/>
            <person name="Poliakov A."/>
            <person name="Schmutz J."/>
            <person name="Spannagl M."/>
            <person name="Tang H."/>
            <person name="Wang X."/>
            <person name="Wicker T."/>
            <person name="Bharti A.K."/>
            <person name="Chapman J."/>
            <person name="Feltus F.A."/>
            <person name="Gowik U."/>
            <person name="Grigoriev I.V."/>
            <person name="Lyons E."/>
            <person name="Maher C.A."/>
            <person name="Martis M."/>
            <person name="Narechania A."/>
            <person name="Otillar R.P."/>
            <person name="Penning B.W."/>
            <person name="Salamov A.A."/>
            <person name="Wang Y."/>
            <person name="Zhang L."/>
            <person name="Carpita N.C."/>
            <person name="Freeling M."/>
            <person name="Gingle A.R."/>
            <person name="Hash C.T."/>
            <person name="Keller B."/>
            <person name="Klein P."/>
            <person name="Kresovich S."/>
            <person name="McCann M.C."/>
            <person name="Ming R."/>
            <person name="Peterson D.G."/>
            <person name="Mehboob-ur-Rahman"/>
            <person name="Ware D."/>
            <person name="Westhoff P."/>
            <person name="Mayer K.F."/>
            <person name="Messing J."/>
            <person name="Rokhsar D.S."/>
        </authorList>
    </citation>
    <scope>NUCLEOTIDE SEQUENCE [LARGE SCALE GENOMIC DNA]</scope>
    <source>
        <strain evidence="15">cv. BTx623</strain>
    </source>
</reference>
<dbReference type="InParanoid" id="A0A1B6PA40"/>
<evidence type="ECO:0000256" key="7">
    <source>
        <dbReference type="ARBA" id="ARBA00023242"/>
    </source>
</evidence>
<dbReference type="Gramene" id="KXG22537">
    <property type="protein sequence ID" value="KXG22537"/>
    <property type="gene ID" value="SORBI_3009G233000"/>
</dbReference>
<dbReference type="PANTHER" id="PTHR47288">
    <property type="entry name" value="WUSCHEL-RELATED HOMEOBOX 9"/>
    <property type="match status" value="1"/>
</dbReference>
<keyword evidence="5 10" id="KW-0371">Homeobox</keyword>
<evidence type="ECO:0000256" key="10">
    <source>
        <dbReference type="PROSITE-ProRule" id="PRU00108"/>
    </source>
</evidence>
<evidence type="ECO:0000256" key="11">
    <source>
        <dbReference type="RuleBase" id="RU000682"/>
    </source>
</evidence>
<evidence type="ECO:0000313" key="14">
    <source>
        <dbReference type="EMBL" id="KXG22537.1"/>
    </source>
</evidence>
<dbReference type="STRING" id="4558.A0A1B6PA40"/>
<dbReference type="PROSITE" id="PS50071">
    <property type="entry name" value="HOMEOBOX_2"/>
    <property type="match status" value="1"/>
</dbReference>
<evidence type="ECO:0000256" key="5">
    <source>
        <dbReference type="ARBA" id="ARBA00023155"/>
    </source>
</evidence>
<keyword evidence="2" id="KW-0217">Developmental protein</keyword>
<feature type="domain" description="Homeobox" evidence="13">
    <location>
        <begin position="47"/>
        <end position="112"/>
    </location>
</feature>
<dbReference type="GO" id="GO:0048731">
    <property type="term" value="P:system development"/>
    <property type="evidence" value="ECO:0007669"/>
    <property type="project" value="UniProtKB-ARBA"/>
</dbReference>
<keyword evidence="15" id="KW-1185">Reference proteome</keyword>
<dbReference type="EMBL" id="CM000768">
    <property type="protein sequence ID" value="KXG22537.1"/>
    <property type="molecule type" value="Genomic_DNA"/>
</dbReference>
<comment type="function">
    <text evidence="9">Probable transcription factor required to initiate organ founder cells in a lateral domain of shoot meristems. Involved in leaf formation.</text>
</comment>
<protein>
    <recommendedName>
        <fullName evidence="13">Homeobox domain-containing protein</fullName>
    </recommendedName>
</protein>
<dbReference type="InterPro" id="IPR009057">
    <property type="entry name" value="Homeodomain-like_sf"/>
</dbReference>
<feature type="region of interest" description="Disordered" evidence="12">
    <location>
        <begin position="146"/>
        <end position="176"/>
    </location>
</feature>
<keyword evidence="6" id="KW-0804">Transcription</keyword>
<evidence type="ECO:0000259" key="13">
    <source>
        <dbReference type="PROSITE" id="PS50071"/>
    </source>
</evidence>
<dbReference type="Gene3D" id="1.10.10.60">
    <property type="entry name" value="Homeodomain-like"/>
    <property type="match status" value="1"/>
</dbReference>
<feature type="region of interest" description="Disordered" evidence="12">
    <location>
        <begin position="20"/>
        <end position="56"/>
    </location>
</feature>
<dbReference type="GO" id="GO:1905393">
    <property type="term" value="P:plant organ formation"/>
    <property type="evidence" value="ECO:0007669"/>
    <property type="project" value="UniProtKB-ARBA"/>
</dbReference>
<dbReference type="OrthoDB" id="1935198at2759"/>
<feature type="DNA-binding region" description="Homeobox" evidence="10">
    <location>
        <begin position="49"/>
        <end position="113"/>
    </location>
</feature>
<dbReference type="GO" id="GO:0005634">
    <property type="term" value="C:nucleus"/>
    <property type="evidence" value="ECO:0000318"/>
    <property type="project" value="GO_Central"/>
</dbReference>
<dbReference type="SUPFAM" id="SSF46689">
    <property type="entry name" value="Homeodomain-like"/>
    <property type="match status" value="1"/>
</dbReference>
<evidence type="ECO:0000256" key="8">
    <source>
        <dbReference type="ARBA" id="ARBA00024040"/>
    </source>
</evidence>
<keyword evidence="3" id="KW-0805">Transcription regulation</keyword>
<dbReference type="OMA" id="HFNVPAD"/>
<evidence type="ECO:0000256" key="2">
    <source>
        <dbReference type="ARBA" id="ARBA00022473"/>
    </source>
</evidence>
<dbReference type="AlphaFoldDB" id="A0A1B6PA40"/>
<evidence type="ECO:0000256" key="3">
    <source>
        <dbReference type="ARBA" id="ARBA00023015"/>
    </source>
</evidence>
<dbReference type="CDD" id="cd00086">
    <property type="entry name" value="homeodomain"/>
    <property type="match status" value="1"/>
</dbReference>
<feature type="compositionally biased region" description="Polar residues" evidence="12">
    <location>
        <begin position="20"/>
        <end position="37"/>
    </location>
</feature>
<evidence type="ECO:0000256" key="6">
    <source>
        <dbReference type="ARBA" id="ARBA00023163"/>
    </source>
</evidence>
<reference evidence="15" key="2">
    <citation type="journal article" date="2018" name="Plant J.">
        <title>The Sorghum bicolor reference genome: improved assembly, gene annotations, a transcriptome atlas, and signatures of genome organization.</title>
        <authorList>
            <person name="McCormick R.F."/>
            <person name="Truong S.K."/>
            <person name="Sreedasyam A."/>
            <person name="Jenkins J."/>
            <person name="Shu S."/>
            <person name="Sims D."/>
            <person name="Kennedy M."/>
            <person name="Amirebrahimi M."/>
            <person name="Weers B.D."/>
            <person name="McKinley B."/>
            <person name="Mattison A."/>
            <person name="Morishige D.T."/>
            <person name="Grimwood J."/>
            <person name="Schmutz J."/>
            <person name="Mullet J.E."/>
        </authorList>
    </citation>
    <scope>NUCLEOTIDE SEQUENCE [LARGE SCALE GENOMIC DNA]</scope>
    <source>
        <strain evidence="15">cv. BTx623</strain>
    </source>
</reference>
<comment type="subcellular location">
    <subcellularLocation>
        <location evidence="1 10 11">Nucleus</location>
    </subcellularLocation>
</comment>
<dbReference type="PANTHER" id="PTHR47288:SF2">
    <property type="entry name" value="WUSCHEL-RELATED HOMEOBOX 12"/>
    <property type="match status" value="1"/>
</dbReference>
<keyword evidence="4 10" id="KW-0238">DNA-binding</keyword>
<dbReference type="SMART" id="SM00389">
    <property type="entry name" value="HOX"/>
    <property type="match status" value="1"/>
</dbReference>
<feature type="compositionally biased region" description="Basic and acidic residues" evidence="12">
    <location>
        <begin position="39"/>
        <end position="52"/>
    </location>
</feature>
<dbReference type="Proteomes" id="UP000000768">
    <property type="component" value="Chromosome 9"/>
</dbReference>
<sequence length="496" mass="52009">MASSNRHWPSMYRSSLACNFQQPQPDMNNGGKSSLMSSRCEENGGRNPEPRPRWNPRPEQIRILEGIFNSGMVNPSRDEIRRIRLQLQEYGPVGDANVFYWFQNRKSRTKHKLRAAGQLQPSARAALARACAPPAPVTPPRHLQLAAAAPPPVAPTSSSSSSSDRSSGSSSKSVTPTTAVALASPVVVQGVIPTTAMDLLTPLPPSAAALAARQLYYQYQSQIMAPANAPPMPDLMIASPEPLLPQWQQGEQHYLPATELGGVLGGHTHTPHEPPAMHRAVSLSPSALFGMCNEALGQDYADISIVSKGLGHGQFWNNDTTCGSDLSNTKTDAVSAVIRDDEKARLGLFHYYGLAGATNAAAAVASAPLAAAAAADASTAAMLLPSSAPSNAAAATSAAVLTDQLQGLLDAGLLIGETTPPPTATVVAVARDAVTCAATATAQFSVPAMRLDVKLAFGEAAVLARQTGEAVPVDESGVTVEPLQQDALYYVLMATN</sequence>
<name>A0A1B6PA40_SORBI</name>
<organism evidence="14 15">
    <name type="scientific">Sorghum bicolor</name>
    <name type="common">Sorghum</name>
    <name type="synonym">Sorghum vulgare</name>
    <dbReference type="NCBI Taxonomy" id="4558"/>
    <lineage>
        <taxon>Eukaryota</taxon>
        <taxon>Viridiplantae</taxon>
        <taxon>Streptophyta</taxon>
        <taxon>Embryophyta</taxon>
        <taxon>Tracheophyta</taxon>
        <taxon>Spermatophyta</taxon>
        <taxon>Magnoliopsida</taxon>
        <taxon>Liliopsida</taxon>
        <taxon>Poales</taxon>
        <taxon>Poaceae</taxon>
        <taxon>PACMAD clade</taxon>
        <taxon>Panicoideae</taxon>
        <taxon>Andropogonodae</taxon>
        <taxon>Andropogoneae</taxon>
        <taxon>Sorghinae</taxon>
        <taxon>Sorghum</taxon>
    </lineage>
</organism>
<evidence type="ECO:0000256" key="4">
    <source>
        <dbReference type="ARBA" id="ARBA00023125"/>
    </source>
</evidence>
<evidence type="ECO:0000313" key="15">
    <source>
        <dbReference type="Proteomes" id="UP000000768"/>
    </source>
</evidence>
<dbReference type="GO" id="GO:0050793">
    <property type="term" value="P:regulation of developmental process"/>
    <property type="evidence" value="ECO:0007669"/>
    <property type="project" value="InterPro"/>
</dbReference>
<keyword evidence="7 10" id="KW-0539">Nucleus</keyword>
<dbReference type="eggNOG" id="ENOG502QVSY">
    <property type="taxonomic scope" value="Eukaryota"/>
</dbReference>